<gene>
    <name evidence="6" type="ORF">AKJ17_02845</name>
</gene>
<dbReference type="GO" id="GO:0005737">
    <property type="term" value="C:cytoplasm"/>
    <property type="evidence" value="ECO:0007669"/>
    <property type="project" value="TreeGrafter"/>
</dbReference>
<name>A0A0M0HSU5_VIBNE</name>
<dbReference type="GO" id="GO:0032131">
    <property type="term" value="F:alkylated DNA binding"/>
    <property type="evidence" value="ECO:0007669"/>
    <property type="project" value="TreeGrafter"/>
</dbReference>
<dbReference type="InterPro" id="IPR051912">
    <property type="entry name" value="Alkylbase_DNA_Glycosylase/TA"/>
</dbReference>
<dbReference type="Gene3D" id="1.10.340.30">
    <property type="entry name" value="Hypothetical protein, domain 2"/>
    <property type="match status" value="1"/>
</dbReference>
<feature type="domain" description="HhH-GPD" evidence="5">
    <location>
        <begin position="52"/>
        <end position="205"/>
    </location>
</feature>
<keyword evidence="3" id="KW-0227">DNA damage</keyword>
<dbReference type="PATRIC" id="fig|693.5.peg.579"/>
<dbReference type="SMART" id="SM00478">
    <property type="entry name" value="ENDO3c"/>
    <property type="match status" value="1"/>
</dbReference>
<dbReference type="GO" id="GO:0006307">
    <property type="term" value="P:DNA alkylation repair"/>
    <property type="evidence" value="ECO:0007669"/>
    <property type="project" value="TreeGrafter"/>
</dbReference>
<dbReference type="GO" id="GO:0043916">
    <property type="term" value="F:DNA-7-methylguanine glycosylase activity"/>
    <property type="evidence" value="ECO:0007669"/>
    <property type="project" value="TreeGrafter"/>
</dbReference>
<dbReference type="EMBL" id="LHPJ01000002">
    <property type="protein sequence ID" value="KOO05146.1"/>
    <property type="molecule type" value="Genomic_DNA"/>
</dbReference>
<dbReference type="GO" id="GO:0032993">
    <property type="term" value="C:protein-DNA complex"/>
    <property type="evidence" value="ECO:0007669"/>
    <property type="project" value="TreeGrafter"/>
</dbReference>
<evidence type="ECO:0000256" key="4">
    <source>
        <dbReference type="ARBA" id="ARBA00023204"/>
    </source>
</evidence>
<reference evidence="7" key="1">
    <citation type="submission" date="2015-08" db="EMBL/GenBank/DDBJ databases">
        <title>Vibrio galatheae sp. nov., a novel member of the Vibrionaceae family isolated from the Solomon Islands.</title>
        <authorList>
            <person name="Giubergia S."/>
            <person name="Machado H."/>
            <person name="Mateiu R.V."/>
            <person name="Gram L."/>
        </authorList>
    </citation>
    <scope>NUCLEOTIDE SEQUENCE [LARGE SCALE GENOMIC DNA]</scope>
    <source>
        <strain evidence="7">DSM 19584</strain>
    </source>
</reference>
<dbReference type="OrthoDB" id="9811249at2"/>
<dbReference type="Proteomes" id="UP000037515">
    <property type="component" value="Unassembled WGS sequence"/>
</dbReference>
<dbReference type="SUPFAM" id="SSF48150">
    <property type="entry name" value="DNA-glycosylase"/>
    <property type="match status" value="1"/>
</dbReference>
<evidence type="ECO:0000259" key="5">
    <source>
        <dbReference type="SMART" id="SM00478"/>
    </source>
</evidence>
<dbReference type="PANTHER" id="PTHR43003:SF5">
    <property type="entry name" value="DNA-3-METHYLADENINE GLYCOSYLASE"/>
    <property type="match status" value="1"/>
</dbReference>
<dbReference type="STRING" id="693.AKJ17_02845"/>
<evidence type="ECO:0000256" key="3">
    <source>
        <dbReference type="ARBA" id="ARBA00022763"/>
    </source>
</evidence>
<dbReference type="PANTHER" id="PTHR43003">
    <property type="entry name" value="DNA-3-METHYLADENINE GLYCOSYLASE"/>
    <property type="match status" value="1"/>
</dbReference>
<dbReference type="InterPro" id="IPR011257">
    <property type="entry name" value="DNA_glycosylase"/>
</dbReference>
<organism evidence="6 7">
    <name type="scientific">Vibrio nereis</name>
    <dbReference type="NCBI Taxonomy" id="693"/>
    <lineage>
        <taxon>Bacteria</taxon>
        <taxon>Pseudomonadati</taxon>
        <taxon>Pseudomonadota</taxon>
        <taxon>Gammaproteobacteria</taxon>
        <taxon>Vibrionales</taxon>
        <taxon>Vibrionaceae</taxon>
        <taxon>Vibrio</taxon>
    </lineage>
</organism>
<dbReference type="Gene3D" id="1.10.1670.40">
    <property type="match status" value="1"/>
</dbReference>
<accession>A0A0M0HSU5</accession>
<comment type="caution">
    <text evidence="6">The sequence shown here is derived from an EMBL/GenBank/DDBJ whole genome shotgun (WGS) entry which is preliminary data.</text>
</comment>
<dbReference type="GO" id="GO:0006285">
    <property type="term" value="P:base-excision repair, AP site formation"/>
    <property type="evidence" value="ECO:0007669"/>
    <property type="project" value="TreeGrafter"/>
</dbReference>
<protein>
    <recommendedName>
        <fullName evidence="2">DNA-3-methyladenine glycosylase II</fullName>
        <ecNumber evidence="2">3.2.2.21</ecNumber>
    </recommendedName>
</protein>
<dbReference type="EC" id="3.2.2.21" evidence="2"/>
<evidence type="ECO:0000256" key="1">
    <source>
        <dbReference type="ARBA" id="ARBA00000086"/>
    </source>
</evidence>
<proteinExistence type="predicted"/>
<sequence>MTKQESEWIHDELLNKLVVYPLLHEVVRKNGPQHIEKQPQEQFLTYLSRAVAGQQLSVTAAKTIWQRVEAQSLDLGLPRLLVEEHYDTLRGCGLSNAKVKTLLGINHALKEGIICPSVHQSDDAQFIIEQLVQLWGVGQWTAEMALMFFFAHPDVWSDGDLALKRGLKRMAEQQGVSSEEILQSVTPYRTYFALHVWEVMDAELMKED</sequence>
<dbReference type="RefSeq" id="WP_053394276.1">
    <property type="nucleotide sequence ID" value="NZ_LHPJ01000002.1"/>
</dbReference>
<evidence type="ECO:0000256" key="2">
    <source>
        <dbReference type="ARBA" id="ARBA00012000"/>
    </source>
</evidence>
<evidence type="ECO:0000313" key="7">
    <source>
        <dbReference type="Proteomes" id="UP000037515"/>
    </source>
</evidence>
<dbReference type="GO" id="GO:0008725">
    <property type="term" value="F:DNA-3-methyladenine glycosylase activity"/>
    <property type="evidence" value="ECO:0007669"/>
    <property type="project" value="TreeGrafter"/>
</dbReference>
<keyword evidence="4" id="KW-0234">DNA repair</keyword>
<keyword evidence="7" id="KW-1185">Reference proteome</keyword>
<comment type="catalytic activity">
    <reaction evidence="1">
        <text>Hydrolysis of alkylated DNA, releasing 3-methyladenine, 3-methylguanine, 7-methylguanine and 7-methyladenine.</text>
        <dbReference type="EC" id="3.2.2.21"/>
    </reaction>
</comment>
<dbReference type="InterPro" id="IPR003265">
    <property type="entry name" value="HhH-GPD_domain"/>
</dbReference>
<dbReference type="AlphaFoldDB" id="A0A0M0HSU5"/>
<evidence type="ECO:0000313" key="6">
    <source>
        <dbReference type="EMBL" id="KOO05146.1"/>
    </source>
</evidence>